<comment type="similarity">
    <text evidence="2">Belongs to the short-chain dehydrogenases/reductases (SDR) family.</text>
</comment>
<protein>
    <submittedName>
        <fullName evidence="3">SDR family NAD(P)-dependent oxidoreductase</fullName>
    </submittedName>
</protein>
<proteinExistence type="inferred from homology"/>
<reference evidence="3 4" key="1">
    <citation type="submission" date="2023-02" db="EMBL/GenBank/DDBJ databases">
        <title>Genome sequence of Mucilaginibacter jinjuensis strain KACC 16571.</title>
        <authorList>
            <person name="Kim S."/>
            <person name="Heo J."/>
            <person name="Kwon S.-W."/>
        </authorList>
    </citation>
    <scope>NUCLEOTIDE SEQUENCE [LARGE SCALE GENOMIC DNA]</scope>
    <source>
        <strain evidence="3 4">KACC 16571</strain>
    </source>
</reference>
<dbReference type="Pfam" id="PF00106">
    <property type="entry name" value="adh_short"/>
    <property type="match status" value="1"/>
</dbReference>
<dbReference type="Proteomes" id="UP001216139">
    <property type="component" value="Chromosome"/>
</dbReference>
<dbReference type="InterPro" id="IPR036291">
    <property type="entry name" value="NAD(P)-bd_dom_sf"/>
</dbReference>
<name>A0ABY7T4T4_9SPHI</name>
<dbReference type="SUPFAM" id="SSF51735">
    <property type="entry name" value="NAD(P)-binding Rossmann-fold domains"/>
    <property type="match status" value="1"/>
</dbReference>
<evidence type="ECO:0000313" key="3">
    <source>
        <dbReference type="EMBL" id="WCT10793.1"/>
    </source>
</evidence>
<dbReference type="InterPro" id="IPR002347">
    <property type="entry name" value="SDR_fam"/>
</dbReference>
<dbReference type="PRINTS" id="PR00081">
    <property type="entry name" value="GDHRDH"/>
</dbReference>
<accession>A0ABY7T4T4</accession>
<sequence length="280" mass="30643">MSHKITLITGATSGIGKETAIALAKKDHTLYLLVRDGTRGEQLKQDIVGQTGNQDIHVVLCNLADMQSVRKAATQINERLTTINVLINNAGGIFDEFQHTADGLEQTFATNHLGHFLLTLSLMPLLLNGKGRVINVSSEAHKPAKTEWINDMQFEHKEYSAFKAYALAKLLNIYFTKSLVDHFGAQGITAYALHPGLVNTGFGGSLSGLGSLLMMLARPFMITAEEGAQTSIYLATEPGIESLSGQYFKKKKPAKISSAAKYVPARERLWQLSEDLVRNV</sequence>
<organism evidence="3 4">
    <name type="scientific">Mucilaginibacter jinjuensis</name>
    <dbReference type="NCBI Taxonomy" id="1176721"/>
    <lineage>
        <taxon>Bacteria</taxon>
        <taxon>Pseudomonadati</taxon>
        <taxon>Bacteroidota</taxon>
        <taxon>Sphingobacteriia</taxon>
        <taxon>Sphingobacteriales</taxon>
        <taxon>Sphingobacteriaceae</taxon>
        <taxon>Mucilaginibacter</taxon>
    </lineage>
</organism>
<dbReference type="PANTHER" id="PTHR43157">
    <property type="entry name" value="PHOSPHATIDYLINOSITOL-GLYCAN BIOSYNTHESIS CLASS F PROTEIN-RELATED"/>
    <property type="match status" value="1"/>
</dbReference>
<keyword evidence="1" id="KW-0560">Oxidoreductase</keyword>
<dbReference type="Gene3D" id="3.40.50.720">
    <property type="entry name" value="NAD(P)-binding Rossmann-like Domain"/>
    <property type="match status" value="1"/>
</dbReference>
<dbReference type="RefSeq" id="WP_273628984.1">
    <property type="nucleotide sequence ID" value="NZ_CP117167.1"/>
</dbReference>
<evidence type="ECO:0000256" key="1">
    <source>
        <dbReference type="ARBA" id="ARBA00023002"/>
    </source>
</evidence>
<evidence type="ECO:0000256" key="2">
    <source>
        <dbReference type="RuleBase" id="RU000363"/>
    </source>
</evidence>
<dbReference type="EMBL" id="CP117167">
    <property type="protein sequence ID" value="WCT10793.1"/>
    <property type="molecule type" value="Genomic_DNA"/>
</dbReference>
<gene>
    <name evidence="3" type="ORF">PQO05_18820</name>
</gene>
<keyword evidence="4" id="KW-1185">Reference proteome</keyword>
<evidence type="ECO:0000313" key="4">
    <source>
        <dbReference type="Proteomes" id="UP001216139"/>
    </source>
</evidence>
<dbReference type="PRINTS" id="PR00080">
    <property type="entry name" value="SDRFAMILY"/>
</dbReference>
<dbReference type="PANTHER" id="PTHR43157:SF31">
    <property type="entry name" value="PHOSPHATIDYLINOSITOL-GLYCAN BIOSYNTHESIS CLASS F PROTEIN"/>
    <property type="match status" value="1"/>
</dbReference>